<accession>A0A0H5QCD9</accession>
<dbReference type="EMBL" id="LN852755">
    <property type="protein sequence ID" value="CRY93782.1"/>
    <property type="molecule type" value="Genomic_DNA"/>
</dbReference>
<evidence type="ECO:0000313" key="1">
    <source>
        <dbReference type="EMBL" id="CRY93782.1"/>
    </source>
</evidence>
<protein>
    <submittedName>
        <fullName evidence="1">Uncharacterized protein</fullName>
    </submittedName>
</protein>
<reference evidence="1" key="1">
    <citation type="submission" date="2015-06" db="EMBL/GenBank/DDBJ databases">
        <authorList>
            <person name="Joergensen T."/>
        </authorList>
    </citation>
    <scope>NUCLEOTIDE SEQUENCE</scope>
    <source>
        <strain evidence="1">RGRH0064</strain>
    </source>
</reference>
<proteinExistence type="predicted"/>
<sequence length="135" mass="15873">MKMNEVFIDICNLRKSGLATGLTILKRNSKICLSLSNKEIITKDKLNNHEKRLFSLFEKKFQYSRSINKDMKKNEIDWGKAELVMKGEICNKQIHLFFYEELDKHSDYMVFKPLVAYNKDIIVALNVFNSLQVSF</sequence>
<name>A0A0H5QCD9_9ZZZZ</name>
<reference evidence="1" key="2">
    <citation type="submission" date="2015-07" db="EMBL/GenBank/DDBJ databases">
        <title>Plasmids, circular viruses and viroids from rat gut.</title>
        <authorList>
            <person name="Jorgensen T.J."/>
            <person name="Hansen M.A."/>
            <person name="Xu Z."/>
            <person name="Tabak M.A."/>
            <person name="Sorensen S.J."/>
            <person name="Hansen L.H."/>
        </authorList>
    </citation>
    <scope>NUCLEOTIDE SEQUENCE</scope>
    <source>
        <strain evidence="1">RGRH0064</strain>
    </source>
</reference>
<organism evidence="1">
    <name type="scientific">uncultured prokaryote</name>
    <dbReference type="NCBI Taxonomy" id="198431"/>
    <lineage>
        <taxon>unclassified sequences</taxon>
        <taxon>environmental samples</taxon>
    </lineage>
</organism>
<dbReference type="AlphaFoldDB" id="A0A0H5QCD9"/>